<gene>
    <name evidence="2" type="ORF">BQ2448_600</name>
</gene>
<sequence length="56" mass="5923">MGEGQDCTRIPDAGFVGCTTGRCTVFSCMPRFRPSLVGTGWAVVEGLRGSSNARAR</sequence>
<organism evidence="2 3">
    <name type="scientific">Microbotryum intermedium</name>
    <dbReference type="NCBI Taxonomy" id="269621"/>
    <lineage>
        <taxon>Eukaryota</taxon>
        <taxon>Fungi</taxon>
        <taxon>Dikarya</taxon>
        <taxon>Basidiomycota</taxon>
        <taxon>Pucciniomycotina</taxon>
        <taxon>Microbotryomycetes</taxon>
        <taxon>Microbotryales</taxon>
        <taxon>Microbotryaceae</taxon>
        <taxon>Microbotryum</taxon>
    </lineage>
</organism>
<keyword evidence="3" id="KW-1185">Reference proteome</keyword>
<evidence type="ECO:0000313" key="3">
    <source>
        <dbReference type="Proteomes" id="UP000198372"/>
    </source>
</evidence>
<protein>
    <submittedName>
        <fullName evidence="2">BQ2448_600 protein</fullName>
    </submittedName>
</protein>
<dbReference type="InterPro" id="IPR048661">
    <property type="entry name" value="CPL1-like"/>
</dbReference>
<dbReference type="Proteomes" id="UP000198372">
    <property type="component" value="Unassembled WGS sequence"/>
</dbReference>
<dbReference type="OrthoDB" id="439917at2759"/>
<name>A0A238F6V9_9BASI</name>
<dbReference type="AlphaFoldDB" id="A0A238F6V9"/>
<evidence type="ECO:0000313" key="2">
    <source>
        <dbReference type="EMBL" id="SCV68479.1"/>
    </source>
</evidence>
<proteinExistence type="predicted"/>
<accession>A0A238F6V9</accession>
<evidence type="ECO:0000259" key="1">
    <source>
        <dbReference type="Pfam" id="PF21671"/>
    </source>
</evidence>
<reference evidence="3" key="1">
    <citation type="submission" date="2016-09" db="EMBL/GenBank/DDBJ databases">
        <authorList>
            <person name="Jeantristanb JTB J.-T."/>
            <person name="Ricardo R."/>
        </authorList>
    </citation>
    <scope>NUCLEOTIDE SEQUENCE [LARGE SCALE GENOMIC DNA]</scope>
</reference>
<feature type="domain" description="Protein CPL1-like" evidence="1">
    <location>
        <begin position="2"/>
        <end position="37"/>
    </location>
</feature>
<dbReference type="Pfam" id="PF21671">
    <property type="entry name" value="CPL1-like"/>
    <property type="match status" value="1"/>
</dbReference>
<dbReference type="EMBL" id="FMSP01000003">
    <property type="protein sequence ID" value="SCV68479.1"/>
    <property type="molecule type" value="Genomic_DNA"/>
</dbReference>